<dbReference type="Proteomes" id="UP000310314">
    <property type="component" value="Unassembled WGS sequence"/>
</dbReference>
<sequence length="668" mass="76541">MNFKKTSLLLSLTLCLICNINSFGQAEADSIPQELPPELLFAKSQQRNYRISPNGKLFLEILKNSFEYEIVVIDIDGYKLKHKFKVGSGSLDEVNWLTNKRLIYEKRGRIYAIDIDGENKAELVGNITGKPTKDLYKRFRNYRYNSVLSLQKEVEDAILIQSFDAKGYAYVHSVNVFTGEKELVKDGKKDKMNMWILDRNDNVILSARVKDQELQFYEQGTDDEWIPLEIKIDGNLYPLKIEGSSFLDQNLVLVETDYDSEIIYLAENITVDKRRLIKYNFKEKKIVEEVLSDTNCDVANPEADDLTLLFDENLKNLGGVRYEGILPEFRALNQNYVKLRAALRTKFGSYVNDIVDVDASGNRFVINQWSDTYSGNIGIYDLASKSYSVMFSFNEELDKFKLSKTRAVSFKSRDGHPLSGYFNAPEAYQKDNKTPLIVIPHGGPWARDYWELDGFSQYFASKGYAVLRVNFRGSDGFGKSHILAGVQSMNTTMIDDIVDATRYTAKTFQLDDKMIFIFGHSYGGYATYLSLARYSSLFKAGVALAAPTDIKKWMKGQKADGRKFSYDYWTTALGNRKASYYEEISPVSYVSLINSPLLVFHGRYDKIVPAEQAEDMEATFLNQKKGNATFRYLKFQGHSFRDSNTLGYVLDQSRKFFDRVQKEEKSIN</sequence>
<dbReference type="OrthoDB" id="108903at2"/>
<dbReference type="InterPro" id="IPR001375">
    <property type="entry name" value="Peptidase_S9_cat"/>
</dbReference>
<organism evidence="4 5">
    <name type="scientific">Maribacter algarum</name>
    <name type="common">ex Zhang et al. 2020</name>
    <dbReference type="NCBI Taxonomy" id="2578118"/>
    <lineage>
        <taxon>Bacteria</taxon>
        <taxon>Pseudomonadati</taxon>
        <taxon>Bacteroidota</taxon>
        <taxon>Flavobacteriia</taxon>
        <taxon>Flavobacteriales</taxon>
        <taxon>Flavobacteriaceae</taxon>
        <taxon>Maribacter</taxon>
    </lineage>
</organism>
<reference evidence="4 5" key="1">
    <citation type="submission" date="2019-05" db="EMBL/GenBank/DDBJ databases">
        <authorList>
            <person name="Zhang J.-Y."/>
            <person name="Feg X."/>
            <person name="Du Z.-J."/>
        </authorList>
    </citation>
    <scope>NUCLEOTIDE SEQUENCE [LARGE SCALE GENOMIC DNA]</scope>
    <source>
        <strain evidence="4 5">RZ26</strain>
    </source>
</reference>
<accession>A0A5S3PUX7</accession>
<dbReference type="RefSeq" id="WP_138655924.1">
    <property type="nucleotide sequence ID" value="NZ_VATY01000001.1"/>
</dbReference>
<feature type="signal peptide" evidence="2">
    <location>
        <begin position="1"/>
        <end position="28"/>
    </location>
</feature>
<dbReference type="PANTHER" id="PTHR42776">
    <property type="entry name" value="SERINE PEPTIDASE S9 FAMILY MEMBER"/>
    <property type="match status" value="1"/>
</dbReference>
<dbReference type="AlphaFoldDB" id="A0A5S3PUX7"/>
<keyword evidence="5" id="KW-1185">Reference proteome</keyword>
<dbReference type="Gene3D" id="3.40.50.1820">
    <property type="entry name" value="alpha/beta hydrolase"/>
    <property type="match status" value="1"/>
</dbReference>
<dbReference type="GO" id="GO:0006508">
    <property type="term" value="P:proteolysis"/>
    <property type="evidence" value="ECO:0007669"/>
    <property type="project" value="InterPro"/>
</dbReference>
<gene>
    <name evidence="4" type="ORF">FEE95_00770</name>
</gene>
<dbReference type="InterPro" id="IPR029058">
    <property type="entry name" value="AB_hydrolase_fold"/>
</dbReference>
<dbReference type="PANTHER" id="PTHR42776:SF27">
    <property type="entry name" value="DIPEPTIDYL PEPTIDASE FAMILY MEMBER 6"/>
    <property type="match status" value="1"/>
</dbReference>
<evidence type="ECO:0000256" key="1">
    <source>
        <dbReference type="ARBA" id="ARBA00022801"/>
    </source>
</evidence>
<keyword evidence="2" id="KW-0732">Signal</keyword>
<evidence type="ECO:0000313" key="4">
    <source>
        <dbReference type="EMBL" id="TMM57992.1"/>
    </source>
</evidence>
<dbReference type="SUPFAM" id="SSF69304">
    <property type="entry name" value="Tricorn protease N-terminal domain"/>
    <property type="match status" value="1"/>
</dbReference>
<keyword evidence="1" id="KW-0378">Hydrolase</keyword>
<protein>
    <submittedName>
        <fullName evidence="4">S9 family peptidase</fullName>
    </submittedName>
</protein>
<dbReference type="EMBL" id="VATY01000001">
    <property type="protein sequence ID" value="TMM57992.1"/>
    <property type="molecule type" value="Genomic_DNA"/>
</dbReference>
<feature type="chain" id="PRO_5024335285" evidence="2">
    <location>
        <begin position="29"/>
        <end position="668"/>
    </location>
</feature>
<dbReference type="GO" id="GO:0004252">
    <property type="term" value="F:serine-type endopeptidase activity"/>
    <property type="evidence" value="ECO:0007669"/>
    <property type="project" value="TreeGrafter"/>
</dbReference>
<name>A0A5S3PUX7_9FLAO</name>
<evidence type="ECO:0000256" key="2">
    <source>
        <dbReference type="SAM" id="SignalP"/>
    </source>
</evidence>
<dbReference type="SUPFAM" id="SSF53474">
    <property type="entry name" value="alpha/beta-Hydrolases"/>
    <property type="match status" value="1"/>
</dbReference>
<dbReference type="Pfam" id="PF00326">
    <property type="entry name" value="Peptidase_S9"/>
    <property type="match status" value="1"/>
</dbReference>
<evidence type="ECO:0000259" key="3">
    <source>
        <dbReference type="Pfam" id="PF00326"/>
    </source>
</evidence>
<feature type="domain" description="Peptidase S9 prolyl oligopeptidase catalytic" evidence="3">
    <location>
        <begin position="456"/>
        <end position="661"/>
    </location>
</feature>
<evidence type="ECO:0000313" key="5">
    <source>
        <dbReference type="Proteomes" id="UP000310314"/>
    </source>
</evidence>
<proteinExistence type="predicted"/>
<comment type="caution">
    <text evidence="4">The sequence shown here is derived from an EMBL/GenBank/DDBJ whole genome shotgun (WGS) entry which is preliminary data.</text>
</comment>